<dbReference type="GO" id="GO:0015288">
    <property type="term" value="F:porin activity"/>
    <property type="evidence" value="ECO:0007669"/>
    <property type="project" value="TreeGrafter"/>
</dbReference>
<dbReference type="GO" id="GO:0015562">
    <property type="term" value="F:efflux transmembrane transporter activity"/>
    <property type="evidence" value="ECO:0007669"/>
    <property type="project" value="InterPro"/>
</dbReference>
<dbReference type="PANTHER" id="PTHR30026:SF20">
    <property type="entry name" value="OUTER MEMBRANE PROTEIN TOLC"/>
    <property type="match status" value="1"/>
</dbReference>
<gene>
    <name evidence="6" type="ORF">SAMN06265348_113169</name>
</gene>
<dbReference type="InterPro" id="IPR051906">
    <property type="entry name" value="TolC-like"/>
</dbReference>
<name>A0A521FL17_9SPHI</name>
<dbReference type="SUPFAM" id="SSF56954">
    <property type="entry name" value="Outer membrane efflux proteins (OEP)"/>
    <property type="match status" value="1"/>
</dbReference>
<reference evidence="6 7" key="1">
    <citation type="submission" date="2017-05" db="EMBL/GenBank/DDBJ databases">
        <authorList>
            <person name="Varghese N."/>
            <person name="Submissions S."/>
        </authorList>
    </citation>
    <scope>NUCLEOTIDE SEQUENCE [LARGE SCALE GENOMIC DNA]</scope>
    <source>
        <strain evidence="6 7">DSM 19036</strain>
    </source>
</reference>
<organism evidence="6 7">
    <name type="scientific">Pedobacter westerhofensis</name>
    <dbReference type="NCBI Taxonomy" id="425512"/>
    <lineage>
        <taxon>Bacteria</taxon>
        <taxon>Pseudomonadati</taxon>
        <taxon>Bacteroidota</taxon>
        <taxon>Sphingobacteriia</taxon>
        <taxon>Sphingobacteriales</taxon>
        <taxon>Sphingobacteriaceae</taxon>
        <taxon>Pedobacter</taxon>
    </lineage>
</organism>
<dbReference type="Proteomes" id="UP000320300">
    <property type="component" value="Unassembled WGS sequence"/>
</dbReference>
<sequence length="185" mass="20461">MYSFPLKGICLSLAVILLVLYSICGANAQEVLVKSCPMSLSEAISMAKRQNKWVQVARTQAKATKADLKDAYSAALPMVNASTTYQRFSDLTLYTDGLANSTTGQRKPTPNAANLGFDATFNIYSGGRQKALQEEQESRMRLAEINTSDQSGFYGLQTATQYLNLVQLAELRKFILDQLKRAETR</sequence>
<evidence type="ECO:0000256" key="4">
    <source>
        <dbReference type="ARBA" id="ARBA00023136"/>
    </source>
</evidence>
<comment type="subcellular location">
    <subcellularLocation>
        <location evidence="1">Cell outer membrane</location>
    </subcellularLocation>
</comment>
<dbReference type="AlphaFoldDB" id="A0A521FL17"/>
<evidence type="ECO:0000313" key="6">
    <source>
        <dbReference type="EMBL" id="SMO96898.1"/>
    </source>
</evidence>
<keyword evidence="3" id="KW-0812">Transmembrane</keyword>
<accession>A0A521FL17</accession>
<keyword evidence="2" id="KW-1134">Transmembrane beta strand</keyword>
<evidence type="ECO:0000256" key="2">
    <source>
        <dbReference type="ARBA" id="ARBA00022452"/>
    </source>
</evidence>
<dbReference type="GO" id="GO:0009279">
    <property type="term" value="C:cell outer membrane"/>
    <property type="evidence" value="ECO:0007669"/>
    <property type="project" value="UniProtKB-SubCell"/>
</dbReference>
<evidence type="ECO:0000256" key="5">
    <source>
        <dbReference type="ARBA" id="ARBA00023237"/>
    </source>
</evidence>
<keyword evidence="5" id="KW-0998">Cell outer membrane</keyword>
<dbReference type="PANTHER" id="PTHR30026">
    <property type="entry name" value="OUTER MEMBRANE PROTEIN TOLC"/>
    <property type="match status" value="1"/>
</dbReference>
<dbReference type="EMBL" id="FXTN01000013">
    <property type="protein sequence ID" value="SMO96898.1"/>
    <property type="molecule type" value="Genomic_DNA"/>
</dbReference>
<dbReference type="GO" id="GO:1990281">
    <property type="term" value="C:efflux pump complex"/>
    <property type="evidence" value="ECO:0007669"/>
    <property type="project" value="TreeGrafter"/>
</dbReference>
<keyword evidence="7" id="KW-1185">Reference proteome</keyword>
<protein>
    <submittedName>
        <fullName evidence="6">Outer membrane efflux protein</fullName>
    </submittedName>
</protein>
<keyword evidence="4" id="KW-0472">Membrane</keyword>
<evidence type="ECO:0000313" key="7">
    <source>
        <dbReference type="Proteomes" id="UP000320300"/>
    </source>
</evidence>
<dbReference type="Gene3D" id="1.20.1600.10">
    <property type="entry name" value="Outer membrane efflux proteins (OEP)"/>
    <property type="match status" value="1"/>
</dbReference>
<evidence type="ECO:0000256" key="1">
    <source>
        <dbReference type="ARBA" id="ARBA00004442"/>
    </source>
</evidence>
<proteinExistence type="predicted"/>
<evidence type="ECO:0000256" key="3">
    <source>
        <dbReference type="ARBA" id="ARBA00022692"/>
    </source>
</evidence>